<protein>
    <recommendedName>
        <fullName evidence="12">Cytochrome P450</fullName>
    </recommendedName>
</protein>
<dbReference type="Pfam" id="PF00067">
    <property type="entry name" value="p450"/>
    <property type="match status" value="1"/>
</dbReference>
<evidence type="ECO:0000256" key="3">
    <source>
        <dbReference type="ARBA" id="ARBA00022723"/>
    </source>
</evidence>
<feature type="binding site" description="axial binding residue" evidence="7">
    <location>
        <position position="457"/>
    </location>
    <ligand>
        <name>heme</name>
        <dbReference type="ChEBI" id="CHEBI:30413"/>
    </ligand>
    <ligandPart>
        <name>Fe</name>
        <dbReference type="ChEBI" id="CHEBI:18248"/>
    </ligandPart>
</feature>
<dbReference type="PANTHER" id="PTHR47947:SF43">
    <property type="entry name" value="CYTOCHROME P450-RELATED"/>
    <property type="match status" value="1"/>
</dbReference>
<dbReference type="Gene3D" id="1.10.630.10">
    <property type="entry name" value="Cytochrome P450"/>
    <property type="match status" value="1"/>
</dbReference>
<dbReference type="GO" id="GO:0020037">
    <property type="term" value="F:heme binding"/>
    <property type="evidence" value="ECO:0007669"/>
    <property type="project" value="InterPro"/>
</dbReference>
<dbReference type="OrthoDB" id="2789670at2759"/>
<dbReference type="AlphaFoldDB" id="A0A5N6NIF0"/>
<keyword evidence="9" id="KW-1133">Transmembrane helix</keyword>
<keyword evidence="9" id="KW-0472">Membrane</keyword>
<gene>
    <name evidence="10" type="ORF">E3N88_20777</name>
</gene>
<evidence type="ECO:0000313" key="10">
    <source>
        <dbReference type="EMBL" id="KAD4888704.1"/>
    </source>
</evidence>
<accession>A0A5N6NIF0</accession>
<evidence type="ECO:0008006" key="12">
    <source>
        <dbReference type="Google" id="ProtNLM"/>
    </source>
</evidence>
<evidence type="ECO:0000256" key="2">
    <source>
        <dbReference type="ARBA" id="ARBA00022617"/>
    </source>
</evidence>
<dbReference type="FunFam" id="1.10.630.10:FF:000026">
    <property type="entry name" value="Cytochrome P450 82C4"/>
    <property type="match status" value="1"/>
</dbReference>
<dbReference type="GO" id="GO:0016705">
    <property type="term" value="F:oxidoreductase activity, acting on paired donors, with incorporation or reduction of molecular oxygen"/>
    <property type="evidence" value="ECO:0007669"/>
    <property type="project" value="InterPro"/>
</dbReference>
<dbReference type="PANTHER" id="PTHR47947">
    <property type="entry name" value="CYTOCHROME P450 82C3-RELATED"/>
    <property type="match status" value="1"/>
</dbReference>
<dbReference type="PROSITE" id="PS00086">
    <property type="entry name" value="CYTOCHROME_P450"/>
    <property type="match status" value="1"/>
</dbReference>
<proteinExistence type="inferred from homology"/>
<evidence type="ECO:0000256" key="9">
    <source>
        <dbReference type="SAM" id="Phobius"/>
    </source>
</evidence>
<dbReference type="InterPro" id="IPR001128">
    <property type="entry name" value="Cyt_P450"/>
</dbReference>
<keyword evidence="3 7" id="KW-0479">Metal-binding</keyword>
<dbReference type="InterPro" id="IPR002401">
    <property type="entry name" value="Cyt_P450_E_grp-I"/>
</dbReference>
<keyword evidence="6 8" id="KW-0503">Monooxygenase</keyword>
<dbReference type="EMBL" id="SZYD01000011">
    <property type="protein sequence ID" value="KAD4888704.1"/>
    <property type="molecule type" value="Genomic_DNA"/>
</dbReference>
<evidence type="ECO:0000256" key="7">
    <source>
        <dbReference type="PIRSR" id="PIRSR602401-1"/>
    </source>
</evidence>
<keyword evidence="4 8" id="KW-0560">Oxidoreductase</keyword>
<dbReference type="InterPro" id="IPR017972">
    <property type="entry name" value="Cyt_P450_CS"/>
</dbReference>
<evidence type="ECO:0000256" key="6">
    <source>
        <dbReference type="ARBA" id="ARBA00023033"/>
    </source>
</evidence>
<comment type="cofactor">
    <cofactor evidence="1 7">
        <name>heme</name>
        <dbReference type="ChEBI" id="CHEBI:30413"/>
    </cofactor>
</comment>
<feature type="transmembrane region" description="Helical" evidence="9">
    <location>
        <begin position="7"/>
        <end position="25"/>
    </location>
</feature>
<keyword evidence="11" id="KW-1185">Reference proteome</keyword>
<name>A0A5N6NIF0_9ASTR</name>
<evidence type="ECO:0000256" key="8">
    <source>
        <dbReference type="RuleBase" id="RU000461"/>
    </source>
</evidence>
<evidence type="ECO:0000256" key="4">
    <source>
        <dbReference type="ARBA" id="ARBA00023002"/>
    </source>
</evidence>
<comment type="similarity">
    <text evidence="8">Belongs to the cytochrome P450 family.</text>
</comment>
<dbReference type="SUPFAM" id="SSF48264">
    <property type="entry name" value="Cytochrome P450"/>
    <property type="match status" value="1"/>
</dbReference>
<organism evidence="10 11">
    <name type="scientific">Mikania micrantha</name>
    <name type="common">bitter vine</name>
    <dbReference type="NCBI Taxonomy" id="192012"/>
    <lineage>
        <taxon>Eukaryota</taxon>
        <taxon>Viridiplantae</taxon>
        <taxon>Streptophyta</taxon>
        <taxon>Embryophyta</taxon>
        <taxon>Tracheophyta</taxon>
        <taxon>Spermatophyta</taxon>
        <taxon>Magnoliopsida</taxon>
        <taxon>eudicotyledons</taxon>
        <taxon>Gunneridae</taxon>
        <taxon>Pentapetalae</taxon>
        <taxon>asterids</taxon>
        <taxon>campanulids</taxon>
        <taxon>Asterales</taxon>
        <taxon>Asteraceae</taxon>
        <taxon>Asteroideae</taxon>
        <taxon>Heliantheae alliance</taxon>
        <taxon>Eupatorieae</taxon>
        <taxon>Mikania</taxon>
    </lineage>
</organism>
<dbReference type="Proteomes" id="UP000326396">
    <property type="component" value="Linkage Group LG19"/>
</dbReference>
<sequence length="533" mass="60340">MELDLSFLIATTASIIFLTFLYQILIQKSSHNSNPPPHAKGEWPIIGHLHLLGGSALPHRVFGNLADKYGPIFTIKLGVHQAVVVNDAELAKSCFTTNDKAFASRPKSLLSVIMGYNYAMFPLSPYGDYYRKMSKMAKVELLSQRRVEKIRDIRVSEVRTFMKDMNEACMRNETKTVKVEMREFFANLVLNIICRSVAGKRFTPGDEEANRVHDVVTKFFEYLGTFVVSDFMPYLKFLDLGGHVKGMKLAAKGMDDIIEDWLHEHKKRRQLGEQNEANHDYMDALISIIESASEDEYPGYDNDTLVKASSLVMITAGFDSTAVALAWTITLLLNNPDKLKLAQEEMDLHVGRDRLVEESDIKNLVYLQAIIKESLRIHPPAPIAITRQSREDCVIGGYMIPEGTLFIPNIWKIHHNPAVWTEPDRFLPERFLTDKKGMDVKGQHFDLLPFGSGRRMCLGASFAQNSMHIDHFLNDIETEIDDNVNDSRNDDVAKIEGNMNDQRIMDVVEIGGNVNDPSDDSGLRFVTISAPYY</sequence>
<dbReference type="GO" id="GO:0004497">
    <property type="term" value="F:monooxygenase activity"/>
    <property type="evidence" value="ECO:0007669"/>
    <property type="project" value="UniProtKB-KW"/>
</dbReference>
<keyword evidence="2 7" id="KW-0349">Heme</keyword>
<dbReference type="PRINTS" id="PR00463">
    <property type="entry name" value="EP450I"/>
</dbReference>
<dbReference type="InterPro" id="IPR036396">
    <property type="entry name" value="Cyt_P450_sf"/>
</dbReference>
<dbReference type="GO" id="GO:0005506">
    <property type="term" value="F:iron ion binding"/>
    <property type="evidence" value="ECO:0007669"/>
    <property type="project" value="InterPro"/>
</dbReference>
<reference evidence="10 11" key="1">
    <citation type="submission" date="2019-05" db="EMBL/GenBank/DDBJ databases">
        <title>Mikania micrantha, genome provides insights into the molecular mechanism of rapid growth.</title>
        <authorList>
            <person name="Liu B."/>
        </authorList>
    </citation>
    <scope>NUCLEOTIDE SEQUENCE [LARGE SCALE GENOMIC DNA]</scope>
    <source>
        <strain evidence="10">NLD-2019</strain>
        <tissue evidence="10">Leaf</tissue>
    </source>
</reference>
<comment type="caution">
    <text evidence="10">The sequence shown here is derived from an EMBL/GenBank/DDBJ whole genome shotgun (WGS) entry which is preliminary data.</text>
</comment>
<keyword evidence="5 7" id="KW-0408">Iron</keyword>
<evidence type="ECO:0000256" key="5">
    <source>
        <dbReference type="ARBA" id="ARBA00023004"/>
    </source>
</evidence>
<keyword evidence="9" id="KW-0812">Transmembrane</keyword>
<dbReference type="PRINTS" id="PR00385">
    <property type="entry name" value="P450"/>
</dbReference>
<evidence type="ECO:0000256" key="1">
    <source>
        <dbReference type="ARBA" id="ARBA00001971"/>
    </source>
</evidence>
<dbReference type="InterPro" id="IPR050651">
    <property type="entry name" value="Plant_Cytochrome_P450_Monoox"/>
</dbReference>
<evidence type="ECO:0000313" key="11">
    <source>
        <dbReference type="Proteomes" id="UP000326396"/>
    </source>
</evidence>